<dbReference type="OrthoDB" id="560556at2"/>
<keyword evidence="1" id="KW-0472">Membrane</keyword>
<gene>
    <name evidence="2" type="ordered locus">Cyan7425_3849</name>
</gene>
<dbReference type="eggNOG" id="COG0494">
    <property type="taxonomic scope" value="Bacteria"/>
</dbReference>
<dbReference type="KEGG" id="cyn:Cyan7425_3849"/>
<accession>B8HUG5</accession>
<dbReference type="STRING" id="395961.Cyan7425_3849"/>
<feature type="transmembrane region" description="Helical" evidence="1">
    <location>
        <begin position="83"/>
        <end position="100"/>
    </location>
</feature>
<sequence>MLKYSREFALNWCEANGWTDFFTEQYRYWAFPPGAVMPLPLPPQALQIVSEEKILNWKERLLYTATVVCTGVTAGTTCWLRSPLPLTFAFVFCAIAVVLVEEG</sequence>
<organism evidence="2">
    <name type="scientific">Cyanothece sp. (strain PCC 7425 / ATCC 29141)</name>
    <dbReference type="NCBI Taxonomy" id="395961"/>
    <lineage>
        <taxon>Bacteria</taxon>
        <taxon>Bacillati</taxon>
        <taxon>Cyanobacteriota</taxon>
        <taxon>Cyanophyceae</taxon>
        <taxon>Gomontiellales</taxon>
        <taxon>Cyanothecaceae</taxon>
        <taxon>Cyanothece</taxon>
    </lineage>
</organism>
<name>B8HUG5_CYAP4</name>
<reference evidence="2" key="1">
    <citation type="submission" date="2009-01" db="EMBL/GenBank/DDBJ databases">
        <title>Complete sequence of chromosome Cyanothece sp. PCC 7425.</title>
        <authorList>
            <consortium name="US DOE Joint Genome Institute"/>
            <person name="Lucas S."/>
            <person name="Copeland A."/>
            <person name="Lapidus A."/>
            <person name="Glavina del Rio T."/>
            <person name="Dalin E."/>
            <person name="Tice H."/>
            <person name="Bruce D."/>
            <person name="Goodwin L."/>
            <person name="Pitluck S."/>
            <person name="Sims D."/>
            <person name="Meineke L."/>
            <person name="Brettin T."/>
            <person name="Detter J.C."/>
            <person name="Han C."/>
            <person name="Larimer F."/>
            <person name="Land M."/>
            <person name="Hauser L."/>
            <person name="Kyrpides N."/>
            <person name="Ovchinnikova G."/>
            <person name="Liberton M."/>
            <person name="Stoeckel J."/>
            <person name="Banerjee A."/>
            <person name="Singh A."/>
            <person name="Page L."/>
            <person name="Sato H."/>
            <person name="Zhao L."/>
            <person name="Sherman L."/>
            <person name="Pakrasi H."/>
            <person name="Richardson P."/>
        </authorList>
    </citation>
    <scope>NUCLEOTIDE SEQUENCE</scope>
    <source>
        <strain evidence="2">PCC 7425</strain>
    </source>
</reference>
<dbReference type="AlphaFoldDB" id="B8HUG5"/>
<protein>
    <submittedName>
        <fullName evidence="2">Uncharacterized protein</fullName>
    </submittedName>
</protein>
<dbReference type="EMBL" id="CP001344">
    <property type="protein sequence ID" value="ACL46167.1"/>
    <property type="molecule type" value="Genomic_DNA"/>
</dbReference>
<keyword evidence="1" id="KW-1133">Transmembrane helix</keyword>
<proteinExistence type="predicted"/>
<evidence type="ECO:0000313" key="2">
    <source>
        <dbReference type="EMBL" id="ACL46167.1"/>
    </source>
</evidence>
<keyword evidence="1" id="KW-0812">Transmembrane</keyword>
<dbReference type="HOGENOM" id="CLU_2154170_0_0_3"/>
<evidence type="ECO:0000256" key="1">
    <source>
        <dbReference type="SAM" id="Phobius"/>
    </source>
</evidence>